<protein>
    <recommendedName>
        <fullName evidence="7">Alpha/beta-hydrolase</fullName>
    </recommendedName>
</protein>
<feature type="non-terminal residue" evidence="5">
    <location>
        <position position="1"/>
    </location>
</feature>
<dbReference type="OrthoDB" id="425534at2759"/>
<feature type="domain" description="Peptidase S33 tripeptidyl aminopeptidase-like C-terminal" evidence="4">
    <location>
        <begin position="408"/>
        <end position="504"/>
    </location>
</feature>
<dbReference type="InterPro" id="IPR000073">
    <property type="entry name" value="AB_hydrolase_1"/>
</dbReference>
<dbReference type="PANTHER" id="PTHR43248:SF25">
    <property type="entry name" value="AB HYDROLASE-1 DOMAIN-CONTAINING PROTEIN-RELATED"/>
    <property type="match status" value="1"/>
</dbReference>
<gene>
    <name evidence="5" type="ORF">K504DRAFT_371560</name>
</gene>
<reference evidence="5" key="1">
    <citation type="journal article" date="2020" name="Stud. Mycol.">
        <title>101 Dothideomycetes genomes: a test case for predicting lifestyles and emergence of pathogens.</title>
        <authorList>
            <person name="Haridas S."/>
            <person name="Albert R."/>
            <person name="Binder M."/>
            <person name="Bloem J."/>
            <person name="Labutti K."/>
            <person name="Salamov A."/>
            <person name="Andreopoulos B."/>
            <person name="Baker S."/>
            <person name="Barry K."/>
            <person name="Bills G."/>
            <person name="Bluhm B."/>
            <person name="Cannon C."/>
            <person name="Castanera R."/>
            <person name="Culley D."/>
            <person name="Daum C."/>
            <person name="Ezra D."/>
            <person name="Gonzalez J."/>
            <person name="Henrissat B."/>
            <person name="Kuo A."/>
            <person name="Liang C."/>
            <person name="Lipzen A."/>
            <person name="Lutzoni F."/>
            <person name="Magnuson J."/>
            <person name="Mondo S."/>
            <person name="Nolan M."/>
            <person name="Ohm R."/>
            <person name="Pangilinan J."/>
            <person name="Park H.-J."/>
            <person name="Ramirez L."/>
            <person name="Alfaro M."/>
            <person name="Sun H."/>
            <person name="Tritt A."/>
            <person name="Yoshinaga Y."/>
            <person name="Zwiers L.-H."/>
            <person name="Turgeon B."/>
            <person name="Goodwin S."/>
            <person name="Spatafora J."/>
            <person name="Crous P."/>
            <person name="Grigoriev I."/>
        </authorList>
    </citation>
    <scope>NUCLEOTIDE SEQUENCE</scope>
    <source>
        <strain evidence="5">CBS 279.74</strain>
    </source>
</reference>
<organism evidence="5 6">
    <name type="scientific">Pleomassaria siparia CBS 279.74</name>
    <dbReference type="NCBI Taxonomy" id="1314801"/>
    <lineage>
        <taxon>Eukaryota</taxon>
        <taxon>Fungi</taxon>
        <taxon>Dikarya</taxon>
        <taxon>Ascomycota</taxon>
        <taxon>Pezizomycotina</taxon>
        <taxon>Dothideomycetes</taxon>
        <taxon>Pleosporomycetidae</taxon>
        <taxon>Pleosporales</taxon>
        <taxon>Pleomassariaceae</taxon>
        <taxon>Pleomassaria</taxon>
    </lineage>
</organism>
<dbReference type="PANTHER" id="PTHR43248">
    <property type="entry name" value="2-SUCCINYL-6-HYDROXY-2,4-CYCLOHEXADIENE-1-CARBOXYLATE SYNTHASE"/>
    <property type="match status" value="1"/>
</dbReference>
<comment type="similarity">
    <text evidence="1">Belongs to the peptidase S33 family.</text>
</comment>
<evidence type="ECO:0000313" key="5">
    <source>
        <dbReference type="EMBL" id="KAF2714075.1"/>
    </source>
</evidence>
<accession>A0A6G1KNF4</accession>
<evidence type="ECO:0000313" key="6">
    <source>
        <dbReference type="Proteomes" id="UP000799428"/>
    </source>
</evidence>
<dbReference type="Gene3D" id="3.40.50.1820">
    <property type="entry name" value="alpha/beta hydrolase"/>
    <property type="match status" value="1"/>
</dbReference>
<dbReference type="InterPro" id="IPR013595">
    <property type="entry name" value="Pept_S33_TAP-like_C"/>
</dbReference>
<dbReference type="InterPro" id="IPR029058">
    <property type="entry name" value="AB_hydrolase_fold"/>
</dbReference>
<dbReference type="AlphaFoldDB" id="A0A6G1KNF4"/>
<dbReference type="Proteomes" id="UP000799428">
    <property type="component" value="Unassembled WGS sequence"/>
</dbReference>
<dbReference type="InterPro" id="IPR051601">
    <property type="entry name" value="Serine_prot/Carboxylest_S33"/>
</dbReference>
<keyword evidence="2" id="KW-0378">Hydrolase</keyword>
<dbReference type="EMBL" id="MU005765">
    <property type="protein sequence ID" value="KAF2714075.1"/>
    <property type="molecule type" value="Genomic_DNA"/>
</dbReference>
<keyword evidence="6" id="KW-1185">Reference proteome</keyword>
<name>A0A6G1KNF4_9PLEO</name>
<sequence>TQVLPSDGLNWVPCFASNVHGRDISFDCARLKVPLDYANPSVGRTTVAFIRYSSTVQPVKGDLLINPGGPGVSGVSLVLQGYASLQELLGDGYNLVGFDPRGINNSGLNLDCFSDISSPRHSRFEQYLPFDSNSLSSMAEHFQLTGAYGDFCSRKLSGDTRYANTVAVAQDMLRYVEKLAESRGEEPGQAMLNYYGISYGTVIGITFAALFPGRVGRFILDGVDDVDDWYFGPGVSALIQADDAVRSFFQSCFDARTKCPFYRNDASSADLGARFDALLDAIDRMPVIVSDPAVVDSPTVITSWEIRAAISQLIYSPISGFPRLAGLFAALESGDLSPIIKTEPTLLSPNRGTMPACGVPTATHSMADGRIVACNDMAGRYRLSNMSLWYDHVDKMSAGSKYIGSTVASYWAPLCRSLKVSPPPSQVFSGLNKTVTSNAILFLRNRIDPVTPSAERMSSFFPGSVVLTQDAVGHGIMASQSTCILGYLQEYLESNRLPPPNALCGVSVVPFGLVTGETG</sequence>
<evidence type="ECO:0000259" key="4">
    <source>
        <dbReference type="Pfam" id="PF08386"/>
    </source>
</evidence>
<dbReference type="Pfam" id="PF08386">
    <property type="entry name" value="Abhydrolase_4"/>
    <property type="match status" value="1"/>
</dbReference>
<dbReference type="GO" id="GO:0016787">
    <property type="term" value="F:hydrolase activity"/>
    <property type="evidence" value="ECO:0007669"/>
    <property type="project" value="UniProtKB-KW"/>
</dbReference>
<evidence type="ECO:0000256" key="2">
    <source>
        <dbReference type="ARBA" id="ARBA00022801"/>
    </source>
</evidence>
<evidence type="ECO:0008006" key="7">
    <source>
        <dbReference type="Google" id="ProtNLM"/>
    </source>
</evidence>
<dbReference type="Pfam" id="PF00561">
    <property type="entry name" value="Abhydrolase_1"/>
    <property type="match status" value="1"/>
</dbReference>
<feature type="domain" description="AB hydrolase-1" evidence="3">
    <location>
        <begin position="63"/>
        <end position="223"/>
    </location>
</feature>
<dbReference type="SUPFAM" id="SSF53474">
    <property type="entry name" value="alpha/beta-Hydrolases"/>
    <property type="match status" value="1"/>
</dbReference>
<evidence type="ECO:0000259" key="3">
    <source>
        <dbReference type="Pfam" id="PF00561"/>
    </source>
</evidence>
<evidence type="ECO:0000256" key="1">
    <source>
        <dbReference type="ARBA" id="ARBA00010088"/>
    </source>
</evidence>
<proteinExistence type="inferred from homology"/>